<keyword evidence="1" id="KW-0812">Transmembrane</keyword>
<proteinExistence type="predicted"/>
<evidence type="ECO:0000313" key="2">
    <source>
        <dbReference type="EMBL" id="SVA19139.1"/>
    </source>
</evidence>
<gene>
    <name evidence="2" type="ORF">METZ01_LOCUS71993</name>
</gene>
<sequence length="172" mass="18866">VVILTTGAIRVATVGVLLVALPACSVTFRRKPIMPIDNDRNYNVSVQTCWDTSKKVVTDFSSGVEEEDFDPQNNAGLLVTRYAVFSDSGENDWQYLREVAYSQGAPFIGGRYQLTLTTRTVRGGACKVRVVARIEGYMGEEYGYQALRSTGLLEQEIFDRISAGLGAEPVGN</sequence>
<accession>A0A381TTG3</accession>
<dbReference type="EMBL" id="UINC01005110">
    <property type="protein sequence ID" value="SVA19139.1"/>
    <property type="molecule type" value="Genomic_DNA"/>
</dbReference>
<evidence type="ECO:0000256" key="1">
    <source>
        <dbReference type="SAM" id="Phobius"/>
    </source>
</evidence>
<keyword evidence="1" id="KW-1133">Transmembrane helix</keyword>
<organism evidence="2">
    <name type="scientific">marine metagenome</name>
    <dbReference type="NCBI Taxonomy" id="408172"/>
    <lineage>
        <taxon>unclassified sequences</taxon>
        <taxon>metagenomes</taxon>
        <taxon>ecological metagenomes</taxon>
    </lineage>
</organism>
<reference evidence="2" key="1">
    <citation type="submission" date="2018-05" db="EMBL/GenBank/DDBJ databases">
        <authorList>
            <person name="Lanie J.A."/>
            <person name="Ng W.-L."/>
            <person name="Kazmierczak K.M."/>
            <person name="Andrzejewski T.M."/>
            <person name="Davidsen T.M."/>
            <person name="Wayne K.J."/>
            <person name="Tettelin H."/>
            <person name="Glass J.I."/>
            <person name="Rusch D."/>
            <person name="Podicherti R."/>
            <person name="Tsui H.-C.T."/>
            <person name="Winkler M.E."/>
        </authorList>
    </citation>
    <scope>NUCLEOTIDE SEQUENCE</scope>
</reference>
<dbReference type="AlphaFoldDB" id="A0A381TTG3"/>
<feature type="transmembrane region" description="Helical" evidence="1">
    <location>
        <begin position="6"/>
        <end position="28"/>
    </location>
</feature>
<keyword evidence="1" id="KW-0472">Membrane</keyword>
<protein>
    <submittedName>
        <fullName evidence="2">Uncharacterized protein</fullName>
    </submittedName>
</protein>
<name>A0A381TTG3_9ZZZZ</name>
<feature type="non-terminal residue" evidence="2">
    <location>
        <position position="1"/>
    </location>
</feature>